<gene>
    <name evidence="1" type="ORF">B0H64DRAFT_31848</name>
</gene>
<evidence type="ECO:0000313" key="2">
    <source>
        <dbReference type="Proteomes" id="UP001278766"/>
    </source>
</evidence>
<dbReference type="GeneID" id="87837340"/>
<name>A0AAE0HQZ9_9PEZI</name>
<dbReference type="RefSeq" id="XP_062664647.1">
    <property type="nucleotide sequence ID" value="XM_062800392.1"/>
</dbReference>
<dbReference type="EMBL" id="JAUEPN010000001">
    <property type="protein sequence ID" value="KAK3301133.1"/>
    <property type="molecule type" value="Genomic_DNA"/>
</dbReference>
<dbReference type="AlphaFoldDB" id="A0AAE0HQZ9"/>
<reference evidence="1" key="1">
    <citation type="journal article" date="2023" name="Mol. Phylogenet. Evol.">
        <title>Genome-scale phylogeny and comparative genomics of the fungal order Sordariales.</title>
        <authorList>
            <person name="Hensen N."/>
            <person name="Bonometti L."/>
            <person name="Westerberg I."/>
            <person name="Brannstrom I.O."/>
            <person name="Guillou S."/>
            <person name="Cros-Aarteil S."/>
            <person name="Calhoun S."/>
            <person name="Haridas S."/>
            <person name="Kuo A."/>
            <person name="Mondo S."/>
            <person name="Pangilinan J."/>
            <person name="Riley R."/>
            <person name="LaButti K."/>
            <person name="Andreopoulos B."/>
            <person name="Lipzen A."/>
            <person name="Chen C."/>
            <person name="Yan M."/>
            <person name="Daum C."/>
            <person name="Ng V."/>
            <person name="Clum A."/>
            <person name="Steindorff A."/>
            <person name="Ohm R.A."/>
            <person name="Martin F."/>
            <person name="Silar P."/>
            <person name="Natvig D.O."/>
            <person name="Lalanne C."/>
            <person name="Gautier V."/>
            <person name="Ament-Velasquez S.L."/>
            <person name="Kruys A."/>
            <person name="Hutchinson M.I."/>
            <person name="Powell A.J."/>
            <person name="Barry K."/>
            <person name="Miller A.N."/>
            <person name="Grigoriev I.V."/>
            <person name="Debuchy R."/>
            <person name="Gladieux P."/>
            <person name="Hiltunen Thoren M."/>
            <person name="Johannesson H."/>
        </authorList>
    </citation>
    <scope>NUCLEOTIDE SEQUENCE</scope>
    <source>
        <strain evidence="1">CBS 168.71</strain>
    </source>
</reference>
<proteinExistence type="predicted"/>
<protein>
    <submittedName>
        <fullName evidence="1">Uncharacterized protein</fullName>
    </submittedName>
</protein>
<keyword evidence="2" id="KW-1185">Reference proteome</keyword>
<comment type="caution">
    <text evidence="1">The sequence shown here is derived from an EMBL/GenBank/DDBJ whole genome shotgun (WGS) entry which is preliminary data.</text>
</comment>
<sequence>MILTRRPYFSRLSSVPLVFLIGGAGTRWFARPWSYEGLRTQMRPVGWCDRQGVLGGPFPVVENQSTYRRHSTPRCTSLIHYRSADLQPTVELCLCLGLG</sequence>
<organism evidence="1 2">
    <name type="scientific">Chaetomium fimeti</name>
    <dbReference type="NCBI Taxonomy" id="1854472"/>
    <lineage>
        <taxon>Eukaryota</taxon>
        <taxon>Fungi</taxon>
        <taxon>Dikarya</taxon>
        <taxon>Ascomycota</taxon>
        <taxon>Pezizomycotina</taxon>
        <taxon>Sordariomycetes</taxon>
        <taxon>Sordariomycetidae</taxon>
        <taxon>Sordariales</taxon>
        <taxon>Chaetomiaceae</taxon>
        <taxon>Chaetomium</taxon>
    </lineage>
</organism>
<reference evidence="1" key="2">
    <citation type="submission" date="2023-06" db="EMBL/GenBank/DDBJ databases">
        <authorList>
            <consortium name="Lawrence Berkeley National Laboratory"/>
            <person name="Haridas S."/>
            <person name="Hensen N."/>
            <person name="Bonometti L."/>
            <person name="Westerberg I."/>
            <person name="Brannstrom I.O."/>
            <person name="Guillou S."/>
            <person name="Cros-Aarteil S."/>
            <person name="Calhoun S."/>
            <person name="Kuo A."/>
            <person name="Mondo S."/>
            <person name="Pangilinan J."/>
            <person name="Riley R."/>
            <person name="Labutti K."/>
            <person name="Andreopoulos B."/>
            <person name="Lipzen A."/>
            <person name="Chen C."/>
            <person name="Yanf M."/>
            <person name="Daum C."/>
            <person name="Ng V."/>
            <person name="Clum A."/>
            <person name="Steindorff A."/>
            <person name="Ohm R."/>
            <person name="Martin F."/>
            <person name="Silar P."/>
            <person name="Natvig D."/>
            <person name="Lalanne C."/>
            <person name="Gautier V."/>
            <person name="Ament-Velasquez S.L."/>
            <person name="Kruys A."/>
            <person name="Hutchinson M.I."/>
            <person name="Powell A.J."/>
            <person name="Barry K."/>
            <person name="Miller A.N."/>
            <person name="Grigoriev I.V."/>
            <person name="Debuchy R."/>
            <person name="Gladieux P."/>
            <person name="Thoren M.H."/>
            <person name="Johannesson H."/>
        </authorList>
    </citation>
    <scope>NUCLEOTIDE SEQUENCE</scope>
    <source>
        <strain evidence="1">CBS 168.71</strain>
    </source>
</reference>
<accession>A0AAE0HQZ9</accession>
<dbReference type="Proteomes" id="UP001278766">
    <property type="component" value="Unassembled WGS sequence"/>
</dbReference>
<evidence type="ECO:0000313" key="1">
    <source>
        <dbReference type="EMBL" id="KAK3301133.1"/>
    </source>
</evidence>